<feature type="transmembrane region" description="Helical" evidence="5">
    <location>
        <begin position="133"/>
        <end position="152"/>
    </location>
</feature>
<dbReference type="PROSITE" id="PS00018">
    <property type="entry name" value="EF_HAND_1"/>
    <property type="match status" value="1"/>
</dbReference>
<reference evidence="6 7" key="1">
    <citation type="journal article" date="2016" name="Nat. Commun.">
        <title>Thousands of microbial genomes shed light on interconnected biogeochemical processes in an aquifer system.</title>
        <authorList>
            <person name="Anantharaman K."/>
            <person name="Brown C.T."/>
            <person name="Hug L.A."/>
            <person name="Sharon I."/>
            <person name="Castelle C.J."/>
            <person name="Probst A.J."/>
            <person name="Thomas B.C."/>
            <person name="Singh A."/>
            <person name="Wilkins M.J."/>
            <person name="Karaoz U."/>
            <person name="Brodie E.L."/>
            <person name="Williams K.H."/>
            <person name="Hubbard S.S."/>
            <person name="Banfield J.F."/>
        </authorList>
    </citation>
    <scope>NUCLEOTIDE SEQUENCE [LARGE SCALE GENOMIC DNA]</scope>
</reference>
<feature type="transmembrane region" description="Helical" evidence="5">
    <location>
        <begin position="164"/>
        <end position="189"/>
    </location>
</feature>
<feature type="transmembrane region" description="Helical" evidence="5">
    <location>
        <begin position="227"/>
        <end position="248"/>
    </location>
</feature>
<organism evidence="6 7">
    <name type="scientific">Candidatus Doudnabacteria bacterium RIFCSPHIGHO2_01_52_17</name>
    <dbReference type="NCBI Taxonomy" id="1817820"/>
    <lineage>
        <taxon>Bacteria</taxon>
        <taxon>Candidatus Doudnaibacteriota</taxon>
    </lineage>
</organism>
<dbReference type="Proteomes" id="UP000176547">
    <property type="component" value="Unassembled WGS sequence"/>
</dbReference>
<keyword evidence="1" id="KW-0677">Repeat</keyword>
<dbReference type="SUPFAM" id="SSF48452">
    <property type="entry name" value="TPR-like"/>
    <property type="match status" value="2"/>
</dbReference>
<feature type="repeat" description="TPR" evidence="3">
    <location>
        <begin position="771"/>
        <end position="804"/>
    </location>
</feature>
<dbReference type="InterPro" id="IPR018247">
    <property type="entry name" value="EF_Hand_1_Ca_BS"/>
</dbReference>
<comment type="caution">
    <text evidence="6">The sequence shown here is derived from an EMBL/GenBank/DDBJ whole genome shotgun (WGS) entry which is preliminary data.</text>
</comment>
<evidence type="ECO:0000256" key="1">
    <source>
        <dbReference type="ARBA" id="ARBA00022737"/>
    </source>
</evidence>
<evidence type="ECO:0000256" key="4">
    <source>
        <dbReference type="SAM" id="MobiDB-lite"/>
    </source>
</evidence>
<feature type="transmembrane region" description="Helical" evidence="5">
    <location>
        <begin position="387"/>
        <end position="406"/>
    </location>
</feature>
<dbReference type="PANTHER" id="PTHR44943">
    <property type="entry name" value="CELLULOSE SYNTHASE OPERON PROTEIN C"/>
    <property type="match status" value="1"/>
</dbReference>
<keyword evidence="5" id="KW-0812">Transmembrane</keyword>
<dbReference type="Pfam" id="PF13432">
    <property type="entry name" value="TPR_16"/>
    <property type="match status" value="1"/>
</dbReference>
<feature type="repeat" description="TPR" evidence="3">
    <location>
        <begin position="737"/>
        <end position="770"/>
    </location>
</feature>
<protein>
    <submittedName>
        <fullName evidence="6">Uncharacterized protein</fullName>
    </submittedName>
</protein>
<feature type="compositionally biased region" description="Polar residues" evidence="4">
    <location>
        <begin position="666"/>
        <end position="683"/>
    </location>
</feature>
<dbReference type="AlphaFoldDB" id="A0A1F5ND17"/>
<keyword evidence="5" id="KW-1133">Transmembrane helix</keyword>
<feature type="transmembrane region" description="Helical" evidence="5">
    <location>
        <begin position="482"/>
        <end position="505"/>
    </location>
</feature>
<evidence type="ECO:0000313" key="7">
    <source>
        <dbReference type="Proteomes" id="UP000176547"/>
    </source>
</evidence>
<dbReference type="PROSITE" id="PS50005">
    <property type="entry name" value="TPR"/>
    <property type="match status" value="3"/>
</dbReference>
<evidence type="ECO:0000256" key="5">
    <source>
        <dbReference type="SAM" id="Phobius"/>
    </source>
</evidence>
<sequence>MAETATSTKIPPLVVSEEGAGAPPPDAPVAPATGGDNIWDKVIKGFIYALALCLPLLFTGWTFEPLEFSKQMLLYVLVSGATITWLLKLLVERRVRFVKTPLDLPIGIFLLIYFLASVFSVDRTASFLGSYGIFSGSFFEILFLAILYYIVVNNFTDLQSLKKLFGIFNFSVFLALLYIVLQFFGLYIIPLEFAKTNGFNSIGGILMLSLFSAFAVVLSLGQSRDSWFSVFGGKAWRIGAAVLAFIVLLTVNFVYAWVGLLVGVVLHLVFQMGYAKNFSMRRIVAPLGILVAVIAFLLTQLVFGEAPFRSLLDFNLPQEVRLDYQTSLPVITGAVGQRPILGFGPSTFSYAFSKNKSTEFNLTEFWNVRFERGPSLAAENLVGSGTLGFLAFETLLAMFLIYAWLFLLRRRNDPSWDVGLGSLAGFSVLWFAHWFFFFSGVIYFSLWLMLAVFMAATRIAGVERLKVTSFSFASSPRQTVSVVTVVSISLVAFIVFLFFATAVYASDIFYRNALRAAQNPDTYGQAGENFERTIRLNRFRPDYYLSYGEFLFLRINEELAKKEPNLGLIQSWLRSSIEVSSFAVDLSPASWSSWERLATLYTYARPLVAGVDEKIIESLRNAVQNDSNNPTLHTELGQAYRLAATRLDPSILGDGVDSDDDGLSDTQEQALGSNPSDPDTNGNKFLDGNEVIGGLNPAGSGQLPADFLSRYVRTDQEKLLLAVDEFKKAIELKSNYAVPYYQLALTYERQNKMEDAIATLNEILKQYPNDVVLKYELGRMYYAVGQYDQAAGQFQAIVRGLPDYSDALFYYGASLEQLGRLPQALEQYRRILELNPGNQFITAKVQQLEAAVNSGGNR</sequence>
<feature type="transmembrane region" description="Helical" evidence="5">
    <location>
        <begin position="442"/>
        <end position="461"/>
    </location>
</feature>
<proteinExistence type="predicted"/>
<feature type="transmembrane region" description="Helical" evidence="5">
    <location>
        <begin position="72"/>
        <end position="90"/>
    </location>
</feature>
<name>A0A1F5ND17_9BACT</name>
<feature type="repeat" description="TPR" evidence="3">
    <location>
        <begin position="805"/>
        <end position="838"/>
    </location>
</feature>
<dbReference type="Pfam" id="PF13174">
    <property type="entry name" value="TPR_6"/>
    <property type="match status" value="1"/>
</dbReference>
<dbReference type="PROSITE" id="PS50293">
    <property type="entry name" value="TPR_REGION"/>
    <property type="match status" value="1"/>
</dbReference>
<feature type="transmembrane region" description="Helical" evidence="5">
    <location>
        <begin position="418"/>
        <end position="436"/>
    </location>
</feature>
<dbReference type="PANTHER" id="PTHR44943:SF8">
    <property type="entry name" value="TPR REPEAT-CONTAINING PROTEIN MJ0263"/>
    <property type="match status" value="1"/>
</dbReference>
<dbReference type="Gene3D" id="1.25.40.10">
    <property type="entry name" value="Tetratricopeptide repeat domain"/>
    <property type="match status" value="2"/>
</dbReference>
<feature type="transmembrane region" description="Helical" evidence="5">
    <location>
        <begin position="46"/>
        <end position="66"/>
    </location>
</feature>
<dbReference type="InterPro" id="IPR019734">
    <property type="entry name" value="TPR_rpt"/>
</dbReference>
<feature type="transmembrane region" description="Helical" evidence="5">
    <location>
        <begin position="283"/>
        <end position="303"/>
    </location>
</feature>
<accession>A0A1F5ND17</accession>
<feature type="transmembrane region" description="Helical" evidence="5">
    <location>
        <begin position="201"/>
        <end position="220"/>
    </location>
</feature>
<evidence type="ECO:0000256" key="2">
    <source>
        <dbReference type="ARBA" id="ARBA00022803"/>
    </source>
</evidence>
<feature type="transmembrane region" description="Helical" evidence="5">
    <location>
        <begin position="254"/>
        <end position="271"/>
    </location>
</feature>
<dbReference type="EMBL" id="MFEG01000028">
    <property type="protein sequence ID" value="OGE75549.1"/>
    <property type="molecule type" value="Genomic_DNA"/>
</dbReference>
<keyword evidence="2 3" id="KW-0802">TPR repeat</keyword>
<dbReference type="InterPro" id="IPR011990">
    <property type="entry name" value="TPR-like_helical_dom_sf"/>
</dbReference>
<evidence type="ECO:0000313" key="6">
    <source>
        <dbReference type="EMBL" id="OGE75549.1"/>
    </source>
</evidence>
<dbReference type="InterPro" id="IPR051685">
    <property type="entry name" value="Ycf3/AcsC/BcsC/TPR_MFPF"/>
</dbReference>
<feature type="transmembrane region" description="Helical" evidence="5">
    <location>
        <begin position="102"/>
        <end position="121"/>
    </location>
</feature>
<evidence type="ECO:0000256" key="3">
    <source>
        <dbReference type="PROSITE-ProRule" id="PRU00339"/>
    </source>
</evidence>
<gene>
    <name evidence="6" type="ORF">A3K06_00035</name>
</gene>
<keyword evidence="5" id="KW-0472">Membrane</keyword>
<feature type="region of interest" description="Disordered" evidence="4">
    <location>
        <begin position="654"/>
        <end position="688"/>
    </location>
</feature>
<dbReference type="SMART" id="SM00028">
    <property type="entry name" value="TPR"/>
    <property type="match status" value="3"/>
</dbReference>